<dbReference type="AlphaFoldDB" id="A0A395LW33"/>
<keyword evidence="1" id="KW-0732">Signal</keyword>
<gene>
    <name evidence="2" type="ORF">D0433_13865</name>
</gene>
<feature type="chain" id="PRO_5017256501" evidence="1">
    <location>
        <begin position="25"/>
        <end position="313"/>
    </location>
</feature>
<evidence type="ECO:0000313" key="3">
    <source>
        <dbReference type="Proteomes" id="UP000266389"/>
    </source>
</evidence>
<evidence type="ECO:0000313" key="2">
    <source>
        <dbReference type="EMBL" id="RFM22899.1"/>
    </source>
</evidence>
<name>A0A395LW33_9BACT</name>
<evidence type="ECO:0000256" key="1">
    <source>
        <dbReference type="SAM" id="SignalP"/>
    </source>
</evidence>
<comment type="caution">
    <text evidence="2">The sequence shown here is derived from an EMBL/GenBank/DDBJ whole genome shotgun (WGS) entry which is preliminary data.</text>
</comment>
<sequence>MARLFSILTLAASLSLVAIGCRNATEPIQDESLLASMDAAEVIASAMGSDNGGLHEQLTDIVELTFDGTVIPLAFFDDAQFLHNNPMLSRNGVVRRREYNPATQTWTITVQRTLNTPMVQGSWSRQYRLRFSRNGVGQQFFRTNNQVADLVTFEIVPDSCTGSFKNPRISHRLTRLEGAVRGTISLADTANPIMTINSTAPYRRSAIDSLTIGNAQRISNHTVTATLSNVVIPLNRTRRFQNIYARATSGTISGTYTANITFIKGETYEERQVNREFNIDLSQERAGRLPLSLRGRRGEFRGFFEWVPGFFLR</sequence>
<dbReference type="PROSITE" id="PS51257">
    <property type="entry name" value="PROKAR_LIPOPROTEIN"/>
    <property type="match status" value="1"/>
</dbReference>
<accession>A0A395LW33</accession>
<reference evidence="2 3" key="1">
    <citation type="journal article" date="2011" name="ISME J.">
        <title>Community ecology of hot spring cyanobacterial mats: predominant populations and their functional potential.</title>
        <authorList>
            <person name="Klatt C.G."/>
            <person name="Wood J.M."/>
            <person name="Rusch D.B."/>
            <person name="Bateson M.M."/>
            <person name="Hamamura N."/>
            <person name="Heidelberg J.F."/>
            <person name="Grossman A.R."/>
            <person name="Bhaya D."/>
            <person name="Cohan F.M."/>
            <person name="Kuhl M."/>
            <person name="Bryant D.A."/>
            <person name="Ward D.M."/>
        </authorList>
    </citation>
    <scope>NUCLEOTIDE SEQUENCE [LARGE SCALE GENOMIC DNA]</scope>
    <source>
        <strain evidence="2">OS</strain>
    </source>
</reference>
<dbReference type="Proteomes" id="UP000266389">
    <property type="component" value="Unassembled WGS sequence"/>
</dbReference>
<organism evidence="2 3">
    <name type="scientific">Candidatus Thermochlorobacter aerophilus</name>
    <dbReference type="NCBI Taxonomy" id="1868324"/>
    <lineage>
        <taxon>Bacteria</taxon>
        <taxon>Pseudomonadati</taxon>
        <taxon>Chlorobiota</taxon>
        <taxon>Chlorobiia</taxon>
        <taxon>Chlorobiales</taxon>
        <taxon>Candidatus Thermochlorobacteriaceae</taxon>
        <taxon>Candidatus Thermochlorobacter</taxon>
    </lineage>
</organism>
<protein>
    <submittedName>
        <fullName evidence="2">Uncharacterized protein</fullName>
    </submittedName>
</protein>
<feature type="signal peptide" evidence="1">
    <location>
        <begin position="1"/>
        <end position="24"/>
    </location>
</feature>
<dbReference type="EMBL" id="PHFL01000072">
    <property type="protein sequence ID" value="RFM22899.1"/>
    <property type="molecule type" value="Genomic_DNA"/>
</dbReference>
<proteinExistence type="predicted"/>